<dbReference type="OrthoDB" id="3495561at2"/>
<evidence type="ECO:0000313" key="5">
    <source>
        <dbReference type="EMBL" id="TXR55652.1"/>
    </source>
</evidence>
<reference evidence="5 6" key="1">
    <citation type="submission" date="2019-07" db="EMBL/GenBank/DDBJ databases">
        <title>Quadrisphaera sp. strain DD2A genome sequencing and assembly.</title>
        <authorList>
            <person name="Kim I."/>
        </authorList>
    </citation>
    <scope>NUCLEOTIDE SEQUENCE [LARGE SCALE GENOMIC DNA]</scope>
    <source>
        <strain evidence="5 6">DD2A</strain>
    </source>
</reference>
<keyword evidence="3 4" id="KW-0732">Signal</keyword>
<gene>
    <name evidence="5" type="ORF">FMM08_12455</name>
</gene>
<dbReference type="SUPFAM" id="SSF53850">
    <property type="entry name" value="Periplasmic binding protein-like II"/>
    <property type="match status" value="1"/>
</dbReference>
<feature type="chain" id="PRO_5039326176" evidence="4">
    <location>
        <begin position="25"/>
        <end position="430"/>
    </location>
</feature>
<accession>A0A5C8ZCM5</accession>
<proteinExistence type="inferred from homology"/>
<protein>
    <submittedName>
        <fullName evidence="5">Extracellular solute-binding protein</fullName>
    </submittedName>
</protein>
<dbReference type="Proteomes" id="UP000321234">
    <property type="component" value="Unassembled WGS sequence"/>
</dbReference>
<keyword evidence="6" id="KW-1185">Reference proteome</keyword>
<dbReference type="RefSeq" id="WP_147926708.1">
    <property type="nucleotide sequence ID" value="NZ_VKAC01000007.1"/>
</dbReference>
<dbReference type="PANTHER" id="PTHR30061:SF50">
    <property type="entry name" value="MALTOSE_MALTODEXTRIN-BINDING PERIPLASMIC PROTEIN"/>
    <property type="match status" value="1"/>
</dbReference>
<evidence type="ECO:0000256" key="2">
    <source>
        <dbReference type="ARBA" id="ARBA00022448"/>
    </source>
</evidence>
<sequence length="430" mass="45889">MRTSARWGAVAAAVLLTATTAACGGGQGPGNPQGRGPITIWLSNNEQEVAWGEEQVKAWNAAHPDQRVTAQQIPAGKSSEEVIGAAIAAGTTPCLIYNTSPAAVPQFVKQGGLVPLDTMPGGEDYITQRTGQAAEQYRSPDGHFYQLPWKSNPVMVIYNKTLFAKAGLDPEDPQLSTYDDVLAASEKIVSSGAAPSAIWPSPASQFFQSWFDMYPLYAAASGGQQLVVDGEAQVDSQAALDAAGFWRQMYAKDLSPKEAYTGDAFADGKAAMAMVGPWAVSVYGKDVDWGVVPVPTPNGEPADQVHTFSDAKNVSLPVACQDQATAWDFLQFTTSADADRALLTETGQMPMRADVARTYADWFASPDGAPYAPFAQQAARTVEVPNVKNSVEIWQDVRNAWTGSVIFGKEPVDSALRDANGEVQHLLEVP</sequence>
<feature type="signal peptide" evidence="4">
    <location>
        <begin position="1"/>
        <end position="24"/>
    </location>
</feature>
<comment type="caution">
    <text evidence="5">The sequence shown here is derived from an EMBL/GenBank/DDBJ whole genome shotgun (WGS) entry which is preliminary data.</text>
</comment>
<dbReference type="GO" id="GO:0042956">
    <property type="term" value="P:maltodextrin transmembrane transport"/>
    <property type="evidence" value="ECO:0007669"/>
    <property type="project" value="TreeGrafter"/>
</dbReference>
<organism evidence="5 6">
    <name type="scientific">Quadrisphaera setariae</name>
    <dbReference type="NCBI Taxonomy" id="2593304"/>
    <lineage>
        <taxon>Bacteria</taxon>
        <taxon>Bacillati</taxon>
        <taxon>Actinomycetota</taxon>
        <taxon>Actinomycetes</taxon>
        <taxon>Kineosporiales</taxon>
        <taxon>Kineosporiaceae</taxon>
        <taxon>Quadrisphaera</taxon>
    </lineage>
</organism>
<dbReference type="GO" id="GO:0055052">
    <property type="term" value="C:ATP-binding cassette (ABC) transporter complex, substrate-binding subunit-containing"/>
    <property type="evidence" value="ECO:0007669"/>
    <property type="project" value="TreeGrafter"/>
</dbReference>
<dbReference type="PROSITE" id="PS51257">
    <property type="entry name" value="PROKAR_LIPOPROTEIN"/>
    <property type="match status" value="1"/>
</dbReference>
<evidence type="ECO:0000256" key="3">
    <source>
        <dbReference type="ARBA" id="ARBA00022729"/>
    </source>
</evidence>
<dbReference type="AlphaFoldDB" id="A0A5C8ZCM5"/>
<name>A0A5C8ZCM5_9ACTN</name>
<dbReference type="InterPro" id="IPR006059">
    <property type="entry name" value="SBP"/>
</dbReference>
<dbReference type="Pfam" id="PF01547">
    <property type="entry name" value="SBP_bac_1"/>
    <property type="match status" value="1"/>
</dbReference>
<comment type="similarity">
    <text evidence="1">Belongs to the bacterial solute-binding protein 1 family.</text>
</comment>
<dbReference type="PANTHER" id="PTHR30061">
    <property type="entry name" value="MALTOSE-BINDING PERIPLASMIC PROTEIN"/>
    <property type="match status" value="1"/>
</dbReference>
<dbReference type="GO" id="GO:0015768">
    <property type="term" value="P:maltose transport"/>
    <property type="evidence" value="ECO:0007669"/>
    <property type="project" value="TreeGrafter"/>
</dbReference>
<evidence type="ECO:0000256" key="1">
    <source>
        <dbReference type="ARBA" id="ARBA00008520"/>
    </source>
</evidence>
<evidence type="ECO:0000313" key="6">
    <source>
        <dbReference type="Proteomes" id="UP000321234"/>
    </source>
</evidence>
<dbReference type="GO" id="GO:1901982">
    <property type="term" value="F:maltose binding"/>
    <property type="evidence" value="ECO:0007669"/>
    <property type="project" value="TreeGrafter"/>
</dbReference>
<dbReference type="EMBL" id="VKAC01000007">
    <property type="protein sequence ID" value="TXR55652.1"/>
    <property type="molecule type" value="Genomic_DNA"/>
</dbReference>
<keyword evidence="2" id="KW-0813">Transport</keyword>
<dbReference type="Gene3D" id="3.40.190.10">
    <property type="entry name" value="Periplasmic binding protein-like II"/>
    <property type="match status" value="2"/>
</dbReference>
<evidence type="ECO:0000256" key="4">
    <source>
        <dbReference type="SAM" id="SignalP"/>
    </source>
</evidence>